<feature type="domain" description="UspA" evidence="2">
    <location>
        <begin position="153"/>
        <end position="271"/>
    </location>
</feature>
<evidence type="ECO:0000313" key="3">
    <source>
        <dbReference type="EMBL" id="AGW12890.1"/>
    </source>
</evidence>
<evidence type="ECO:0000259" key="2">
    <source>
        <dbReference type="Pfam" id="PF00582"/>
    </source>
</evidence>
<protein>
    <submittedName>
        <fullName evidence="3">Putative UspA domain-containing protein</fullName>
    </submittedName>
</protein>
<dbReference type="SUPFAM" id="SSF52402">
    <property type="entry name" value="Adenine nucleotide alpha hydrolases-like"/>
    <property type="match status" value="2"/>
</dbReference>
<dbReference type="PANTHER" id="PTHR46268:SF6">
    <property type="entry name" value="UNIVERSAL STRESS PROTEIN UP12"/>
    <property type="match status" value="1"/>
</dbReference>
<dbReference type="OrthoDB" id="5430193at2"/>
<dbReference type="KEGG" id="dgg:DGI_1013"/>
<proteinExistence type="inferred from homology"/>
<dbReference type="CDD" id="cd00293">
    <property type="entry name" value="USP-like"/>
    <property type="match status" value="2"/>
</dbReference>
<gene>
    <name evidence="3" type="ORF">DGI_1013</name>
</gene>
<dbReference type="Proteomes" id="UP000016587">
    <property type="component" value="Chromosome"/>
</dbReference>
<dbReference type="HOGENOM" id="CLU_075315_1_0_7"/>
<comment type="similarity">
    <text evidence="1">Belongs to the universal stress protein A family.</text>
</comment>
<name>T2G8H3_MEGG1</name>
<dbReference type="Gene3D" id="3.40.50.12370">
    <property type="match status" value="1"/>
</dbReference>
<dbReference type="Pfam" id="PF00582">
    <property type="entry name" value="Usp"/>
    <property type="match status" value="2"/>
</dbReference>
<organism evidence="3 4">
    <name type="scientific">Megalodesulfovibrio gigas (strain ATCC 19364 / DSM 1382 / NCIMB 9332 / VKM B-1759)</name>
    <name type="common">Desulfovibrio gigas</name>
    <dbReference type="NCBI Taxonomy" id="1121448"/>
    <lineage>
        <taxon>Bacteria</taxon>
        <taxon>Pseudomonadati</taxon>
        <taxon>Thermodesulfobacteriota</taxon>
        <taxon>Desulfovibrionia</taxon>
        <taxon>Desulfovibrionales</taxon>
        <taxon>Desulfovibrionaceae</taxon>
        <taxon>Megalodesulfovibrio</taxon>
    </lineage>
</organism>
<reference evidence="3 4" key="1">
    <citation type="journal article" date="2013" name="J. Bacteriol.">
        <title>Roles of HynAB and Ech, the only two hydrogenases found in the model sulfate reducer Desulfovibrio gigas.</title>
        <authorList>
            <person name="Morais-Silva F.O."/>
            <person name="Santos C.I."/>
            <person name="Rodrigues R."/>
            <person name="Pereira I.A."/>
            <person name="Rodrigues-Pousada C."/>
        </authorList>
    </citation>
    <scope>NUCLEOTIDE SEQUENCE [LARGE SCALE GENOMIC DNA]</scope>
    <source>
        <strain evidence="4">ATCC 19364 / DSM 1382 / NCIMB 9332 / VKM B-1759</strain>
    </source>
</reference>
<dbReference type="InterPro" id="IPR006016">
    <property type="entry name" value="UspA"/>
</dbReference>
<dbReference type="STRING" id="1121448.DGI_1013"/>
<feature type="domain" description="UspA" evidence="2">
    <location>
        <begin position="1"/>
        <end position="133"/>
    </location>
</feature>
<dbReference type="AlphaFoldDB" id="T2G8H3"/>
<accession>T2G8H3</accession>
<dbReference type="EMBL" id="CP006585">
    <property type="protein sequence ID" value="AGW12890.1"/>
    <property type="molecule type" value="Genomic_DNA"/>
</dbReference>
<dbReference type="RefSeq" id="WP_021759626.1">
    <property type="nucleotide sequence ID" value="NC_022444.1"/>
</dbReference>
<reference evidence="4" key="2">
    <citation type="submission" date="2013-07" db="EMBL/GenBank/DDBJ databases">
        <authorList>
            <person name="Morais-Silva F.O."/>
            <person name="Rezende A.M."/>
            <person name="Pimentel C."/>
            <person name="Resende D.M."/>
            <person name="Santos C.I."/>
            <person name="Clemente C."/>
            <person name="de Oliveira L.M."/>
            <person name="da Silva S.M."/>
            <person name="Costa D.A."/>
            <person name="Varela-Raposo A."/>
            <person name="Horacio E.C.A."/>
            <person name="Matos M."/>
            <person name="Flores O."/>
            <person name="Ruiz J.C."/>
            <person name="Rodrigues-Pousada C."/>
        </authorList>
    </citation>
    <scope>NUCLEOTIDE SEQUENCE [LARGE SCALE GENOMIC DNA]</scope>
    <source>
        <strain evidence="4">ATCC 19364 / DSM 1382 / NCIMB 9332 / VKM B-1759</strain>
    </source>
</reference>
<evidence type="ECO:0000313" key="4">
    <source>
        <dbReference type="Proteomes" id="UP000016587"/>
    </source>
</evidence>
<evidence type="ECO:0000256" key="1">
    <source>
        <dbReference type="ARBA" id="ARBA00008791"/>
    </source>
</evidence>
<keyword evidence="4" id="KW-1185">Reference proteome</keyword>
<sequence>MNRHFLVTVSDDPQAMHAIRFLGHFFHRKDGLECTLFYVAPRDHDSPTAMIKPDARELAKGTAALEAARDKLHHMGWPAEHLHIKTMTQRQSRAMEIVDEASRGRYDAVVLGRRGITSFEAFMGSSISHEILEERISFPLWLCRMPEASRTGVLCCVDGSEQSLRIVDHAGFVLAGHHEHPITLCCVENGQRPEVETLFARCREILEQHGVPAHMIHDKRLQGDSPARALRAELQAGGYAVIAMGRTGAGGGALRKLFFGSVSSDLIQTAPPATVWISR</sequence>
<dbReference type="PATRIC" id="fig|1121448.10.peg.1016"/>
<dbReference type="eggNOG" id="COG0589">
    <property type="taxonomic scope" value="Bacteria"/>
</dbReference>
<dbReference type="PANTHER" id="PTHR46268">
    <property type="entry name" value="STRESS RESPONSE PROTEIN NHAX"/>
    <property type="match status" value="1"/>
</dbReference>